<evidence type="ECO:0000313" key="7">
    <source>
        <dbReference type="Proteomes" id="UP000594688"/>
    </source>
</evidence>
<dbReference type="GO" id="GO:0020037">
    <property type="term" value="F:heme binding"/>
    <property type="evidence" value="ECO:0007669"/>
    <property type="project" value="InterPro"/>
</dbReference>
<dbReference type="EMBL" id="CP048685">
    <property type="protein sequence ID" value="QPJ61583.1"/>
    <property type="molecule type" value="Genomic_DNA"/>
</dbReference>
<dbReference type="InterPro" id="IPR009056">
    <property type="entry name" value="Cyt_c-like_dom"/>
</dbReference>
<sequence length="128" mass="14051">MKSGAKFNSVAVAMIVSLALTGCESIQPNGTVPQEYKSGQAVFHKICANCHGPDADGSIKRAPALTQSIYFKGNFDDRKIRRTILKGSPSGAMPSQKNRVEKSEVKEIVKYLRYLQKEKRGEDQTMSG</sequence>
<evidence type="ECO:0000259" key="5">
    <source>
        <dbReference type="PROSITE" id="PS51007"/>
    </source>
</evidence>
<protein>
    <submittedName>
        <fullName evidence="6">C-type cytochrome</fullName>
    </submittedName>
</protein>
<proteinExistence type="predicted"/>
<evidence type="ECO:0000256" key="2">
    <source>
        <dbReference type="ARBA" id="ARBA00022723"/>
    </source>
</evidence>
<feature type="domain" description="Cytochrome c" evidence="5">
    <location>
        <begin position="34"/>
        <end position="116"/>
    </location>
</feature>
<organism evidence="6 7">
    <name type="scientific">Candidatus Nitronauta litoralis</name>
    <dbReference type="NCBI Taxonomy" id="2705533"/>
    <lineage>
        <taxon>Bacteria</taxon>
        <taxon>Pseudomonadati</taxon>
        <taxon>Nitrospinota/Tectimicrobiota group</taxon>
        <taxon>Nitrospinota</taxon>
        <taxon>Nitrospinia</taxon>
        <taxon>Nitrospinales</taxon>
        <taxon>Nitrospinaceae</taxon>
        <taxon>Candidatus Nitronauta</taxon>
    </lineage>
</organism>
<dbReference type="Pfam" id="PF13442">
    <property type="entry name" value="Cytochrome_CBB3"/>
    <property type="match status" value="1"/>
</dbReference>
<keyword evidence="2 4" id="KW-0479">Metal-binding</keyword>
<gene>
    <name evidence="6" type="ORF">G3M70_06660</name>
</gene>
<evidence type="ECO:0000256" key="4">
    <source>
        <dbReference type="PROSITE-ProRule" id="PRU00433"/>
    </source>
</evidence>
<accession>A0A7T0BVE5</accession>
<dbReference type="AlphaFoldDB" id="A0A7T0BVE5"/>
<dbReference type="PROSITE" id="PS51007">
    <property type="entry name" value="CYTC"/>
    <property type="match status" value="1"/>
</dbReference>
<dbReference type="InterPro" id="IPR050597">
    <property type="entry name" value="Cytochrome_c_Oxidase_Subunit"/>
</dbReference>
<evidence type="ECO:0000256" key="3">
    <source>
        <dbReference type="ARBA" id="ARBA00023004"/>
    </source>
</evidence>
<evidence type="ECO:0000313" key="6">
    <source>
        <dbReference type="EMBL" id="QPJ61583.1"/>
    </source>
</evidence>
<dbReference type="PROSITE" id="PS51257">
    <property type="entry name" value="PROKAR_LIPOPROTEIN"/>
    <property type="match status" value="1"/>
</dbReference>
<evidence type="ECO:0000256" key="1">
    <source>
        <dbReference type="ARBA" id="ARBA00022617"/>
    </source>
</evidence>
<name>A0A7T0BVE5_9BACT</name>
<dbReference type="PANTHER" id="PTHR33751:SF1">
    <property type="entry name" value="CBB3-TYPE CYTOCHROME C OXIDASE SUBUNIT FIXP"/>
    <property type="match status" value="1"/>
</dbReference>
<dbReference type="PANTHER" id="PTHR33751">
    <property type="entry name" value="CBB3-TYPE CYTOCHROME C OXIDASE SUBUNIT FIXP"/>
    <property type="match status" value="1"/>
</dbReference>
<reference evidence="6 7" key="1">
    <citation type="submission" date="2020-02" db="EMBL/GenBank/DDBJ databases">
        <title>Genomic and physiological characterization of two novel Nitrospinaceae genera.</title>
        <authorList>
            <person name="Mueller A.J."/>
            <person name="Jung M.-Y."/>
            <person name="Strachan C.R."/>
            <person name="Herbold C.W."/>
            <person name="Kirkegaard R.H."/>
            <person name="Daims H."/>
        </authorList>
    </citation>
    <scope>NUCLEOTIDE SEQUENCE [LARGE SCALE GENOMIC DNA]</scope>
    <source>
        <strain evidence="6">EB</strain>
    </source>
</reference>
<dbReference type="Gene3D" id="1.10.760.10">
    <property type="entry name" value="Cytochrome c-like domain"/>
    <property type="match status" value="1"/>
</dbReference>
<dbReference type="Proteomes" id="UP000594688">
    <property type="component" value="Chromosome"/>
</dbReference>
<dbReference type="InterPro" id="IPR036909">
    <property type="entry name" value="Cyt_c-like_dom_sf"/>
</dbReference>
<dbReference type="GO" id="GO:0046872">
    <property type="term" value="F:metal ion binding"/>
    <property type="evidence" value="ECO:0007669"/>
    <property type="project" value="UniProtKB-KW"/>
</dbReference>
<dbReference type="KEGG" id="nli:G3M70_06660"/>
<keyword evidence="3 4" id="KW-0408">Iron</keyword>
<dbReference type="GO" id="GO:0009055">
    <property type="term" value="F:electron transfer activity"/>
    <property type="evidence" value="ECO:0007669"/>
    <property type="project" value="InterPro"/>
</dbReference>
<keyword evidence="1 4" id="KW-0349">Heme</keyword>
<dbReference type="SUPFAM" id="SSF46626">
    <property type="entry name" value="Cytochrome c"/>
    <property type="match status" value="1"/>
</dbReference>